<name>A0AC35FYE7_9BILA</name>
<accession>A0AC35FYE7</accession>
<dbReference type="Proteomes" id="UP000887580">
    <property type="component" value="Unplaced"/>
</dbReference>
<reference evidence="2" key="1">
    <citation type="submission" date="2022-11" db="UniProtKB">
        <authorList>
            <consortium name="WormBaseParasite"/>
        </authorList>
    </citation>
    <scope>IDENTIFICATION</scope>
</reference>
<protein>
    <submittedName>
        <fullName evidence="2">Uncharacterized protein</fullName>
    </submittedName>
</protein>
<evidence type="ECO:0000313" key="2">
    <source>
        <dbReference type="WBParaSite" id="PS1159_v2.g21691.t1"/>
    </source>
</evidence>
<organism evidence="1 2">
    <name type="scientific">Panagrolaimus sp. PS1159</name>
    <dbReference type="NCBI Taxonomy" id="55785"/>
    <lineage>
        <taxon>Eukaryota</taxon>
        <taxon>Metazoa</taxon>
        <taxon>Ecdysozoa</taxon>
        <taxon>Nematoda</taxon>
        <taxon>Chromadorea</taxon>
        <taxon>Rhabditida</taxon>
        <taxon>Tylenchina</taxon>
        <taxon>Panagrolaimomorpha</taxon>
        <taxon>Panagrolaimoidea</taxon>
        <taxon>Panagrolaimidae</taxon>
        <taxon>Panagrolaimus</taxon>
    </lineage>
</organism>
<proteinExistence type="predicted"/>
<dbReference type="WBParaSite" id="PS1159_v2.g21691.t1">
    <property type="protein sequence ID" value="PS1159_v2.g21691.t1"/>
    <property type="gene ID" value="PS1159_v2.g21691"/>
</dbReference>
<evidence type="ECO:0000313" key="1">
    <source>
        <dbReference type="Proteomes" id="UP000887580"/>
    </source>
</evidence>
<sequence>MLVGSFGITGFDGIQAVSKATFECLKKDKYEFFIARVWESIGNYDTQGMSNIKNARAAGWKEVDGYIFPCLKARCAAAKAQVEATIHKLEAEKAEIGILWLDIERLEWPASQEHNRKFITDMVEEAERLKKKVGIYSNYNNWEAIVGGSWDGVKHLPLWWAEYDGATGFEHYKEFGGWKKPTIHQYSGSVKGPCGVSMDQNWKP</sequence>